<evidence type="ECO:0000256" key="1">
    <source>
        <dbReference type="SAM" id="MobiDB-lite"/>
    </source>
</evidence>
<feature type="region of interest" description="Disordered" evidence="1">
    <location>
        <begin position="1"/>
        <end position="39"/>
    </location>
</feature>
<dbReference type="Proteomes" id="UP000610846">
    <property type="component" value="Unassembled WGS sequence"/>
</dbReference>
<protein>
    <recommendedName>
        <fullName evidence="5">Cell division protein FtsL</fullName>
    </recommendedName>
</protein>
<reference evidence="3" key="1">
    <citation type="journal article" date="2018" name="Curr. Microbiol.">
        <title>Cellulosimicrobium arenosum sp. nov., Isolated from Marine Sediment Sand.</title>
        <authorList>
            <person name="Oh M."/>
            <person name="Kim J.H."/>
            <person name="Yoon J.H."/>
            <person name="Schumann P."/>
            <person name="Kim W."/>
        </authorList>
    </citation>
    <scope>NUCLEOTIDE SEQUENCE</scope>
    <source>
        <strain evidence="3">KCTC 49039</strain>
    </source>
</reference>
<proteinExistence type="predicted"/>
<evidence type="ECO:0008006" key="5">
    <source>
        <dbReference type="Google" id="ProtNLM"/>
    </source>
</evidence>
<feature type="transmembrane region" description="Helical" evidence="2">
    <location>
        <begin position="60"/>
        <end position="80"/>
    </location>
</feature>
<dbReference type="AlphaFoldDB" id="A0A927GAR8"/>
<organism evidence="3 4">
    <name type="scientific">Cellulosimicrobium arenosum</name>
    <dbReference type="NCBI Taxonomy" id="2708133"/>
    <lineage>
        <taxon>Bacteria</taxon>
        <taxon>Bacillati</taxon>
        <taxon>Actinomycetota</taxon>
        <taxon>Actinomycetes</taxon>
        <taxon>Micrococcales</taxon>
        <taxon>Promicromonosporaceae</taxon>
        <taxon>Cellulosimicrobium</taxon>
    </lineage>
</organism>
<dbReference type="EMBL" id="JACYHB010000006">
    <property type="protein sequence ID" value="MBD8079200.1"/>
    <property type="molecule type" value="Genomic_DNA"/>
</dbReference>
<keyword evidence="2" id="KW-0472">Membrane</keyword>
<gene>
    <name evidence="3" type="ORF">IF651_09065</name>
</gene>
<keyword evidence="2" id="KW-0812">Transmembrane</keyword>
<evidence type="ECO:0000313" key="3">
    <source>
        <dbReference type="EMBL" id="MBD8079200.1"/>
    </source>
</evidence>
<evidence type="ECO:0000313" key="4">
    <source>
        <dbReference type="Proteomes" id="UP000610846"/>
    </source>
</evidence>
<feature type="compositionally biased region" description="Low complexity" evidence="1">
    <location>
        <begin position="1"/>
        <end position="24"/>
    </location>
</feature>
<keyword evidence="2" id="KW-1133">Transmembrane helix</keyword>
<reference evidence="3" key="2">
    <citation type="submission" date="2020-09" db="EMBL/GenBank/DDBJ databases">
        <authorList>
            <person name="Yu Y."/>
        </authorList>
    </citation>
    <scope>NUCLEOTIDE SEQUENCE</scope>
    <source>
        <strain evidence="3">KCTC 49039</strain>
    </source>
</reference>
<comment type="caution">
    <text evidence="3">The sequence shown here is derived from an EMBL/GenBank/DDBJ whole genome shotgun (WGS) entry which is preliminary data.</text>
</comment>
<keyword evidence="4" id="KW-1185">Reference proteome</keyword>
<evidence type="ECO:0000256" key="2">
    <source>
        <dbReference type="SAM" id="Phobius"/>
    </source>
</evidence>
<dbReference type="RefSeq" id="WP_191828789.1">
    <property type="nucleotide sequence ID" value="NZ_JACYHB010000006.1"/>
</dbReference>
<name>A0A927GAR8_9MICO</name>
<accession>A0A927GAR8</accession>
<sequence length="155" mass="16241">MSASTSAATSRPPARSARPATRPTVSGRPALTALPGGAVDRGTRSRLELVRAPLQARSRVPFLVVCMSVLGTALLLALVLNTSMARGSYEMSDLRREMGRVAEDTQSLQSAVREAEAALPDRARALGMVEAEDPAMVRLSDGAVVGAGGKDEDRP</sequence>